<name>A0A1R1SE03_9ACTN</name>
<reference evidence="1 2" key="1">
    <citation type="submission" date="2013-05" db="EMBL/GenBank/DDBJ databases">
        <title>Genome sequence of Streptomyces sparsogenes DSM 40356.</title>
        <authorList>
            <person name="Coyne S."/>
            <person name="Seebeck F.P."/>
        </authorList>
    </citation>
    <scope>NUCLEOTIDE SEQUENCE [LARGE SCALE GENOMIC DNA]</scope>
    <source>
        <strain evidence="1 2">DSM 40356</strain>
    </source>
</reference>
<dbReference type="Proteomes" id="UP000186168">
    <property type="component" value="Unassembled WGS sequence"/>
</dbReference>
<gene>
    <name evidence="1" type="ORF">SPAR_25851</name>
</gene>
<evidence type="ECO:0008006" key="3">
    <source>
        <dbReference type="Google" id="ProtNLM"/>
    </source>
</evidence>
<organism evidence="1 2">
    <name type="scientific">Streptomyces sparsogenes DSM 40356</name>
    <dbReference type="NCBI Taxonomy" id="1331668"/>
    <lineage>
        <taxon>Bacteria</taxon>
        <taxon>Bacillati</taxon>
        <taxon>Actinomycetota</taxon>
        <taxon>Actinomycetes</taxon>
        <taxon>Kitasatosporales</taxon>
        <taxon>Streptomycetaceae</taxon>
        <taxon>Streptomyces</taxon>
    </lineage>
</organism>
<dbReference type="GeneID" id="96747944"/>
<keyword evidence="2" id="KW-1185">Reference proteome</keyword>
<proteinExistence type="predicted"/>
<dbReference type="AlphaFoldDB" id="A0A1R1SE03"/>
<comment type="caution">
    <text evidence="1">The sequence shown here is derived from an EMBL/GenBank/DDBJ whole genome shotgun (WGS) entry which is preliminary data.</text>
</comment>
<accession>A0A1R1SE03</accession>
<dbReference type="STRING" id="67365.GCA_001704635_03364"/>
<dbReference type="RefSeq" id="WP_065967852.1">
    <property type="nucleotide sequence ID" value="NZ_ASQP01000332.1"/>
</dbReference>
<protein>
    <recommendedName>
        <fullName evidence="3">RacP protein</fullName>
    </recommendedName>
</protein>
<dbReference type="EMBL" id="ASQP01000332">
    <property type="protein sequence ID" value="OMI36506.1"/>
    <property type="molecule type" value="Genomic_DNA"/>
</dbReference>
<sequence>MPRASERRSAASQRHADTIRFVLFEARPAGLTFVQLIRSSELTPSQARAGLACLRDIIAERSWPPLIWTKKDGYRFCTDTAQLQAYEITVVKEKLTEIRRFMTAVVGPHAALQPKGRWIKHLNSQLGSVESTLDIIAEFIDA</sequence>
<evidence type="ECO:0000313" key="1">
    <source>
        <dbReference type="EMBL" id="OMI36506.1"/>
    </source>
</evidence>
<evidence type="ECO:0000313" key="2">
    <source>
        <dbReference type="Proteomes" id="UP000186168"/>
    </source>
</evidence>